<dbReference type="Proteomes" id="UP000735302">
    <property type="component" value="Unassembled WGS sequence"/>
</dbReference>
<keyword evidence="2" id="KW-1185">Reference proteome</keyword>
<proteinExistence type="predicted"/>
<evidence type="ECO:0000313" key="1">
    <source>
        <dbReference type="EMBL" id="GFN85453.1"/>
    </source>
</evidence>
<dbReference type="AlphaFoldDB" id="A0AAV3YQW1"/>
<comment type="caution">
    <text evidence="1">The sequence shown here is derived from an EMBL/GenBank/DDBJ whole genome shotgun (WGS) entry which is preliminary data.</text>
</comment>
<dbReference type="EMBL" id="BLXT01001414">
    <property type="protein sequence ID" value="GFN85453.1"/>
    <property type="molecule type" value="Genomic_DNA"/>
</dbReference>
<reference evidence="1 2" key="1">
    <citation type="journal article" date="2021" name="Elife">
        <title>Chloroplast acquisition without the gene transfer in kleptoplastic sea slugs, Plakobranchus ocellatus.</title>
        <authorList>
            <person name="Maeda T."/>
            <person name="Takahashi S."/>
            <person name="Yoshida T."/>
            <person name="Shimamura S."/>
            <person name="Takaki Y."/>
            <person name="Nagai Y."/>
            <person name="Toyoda A."/>
            <person name="Suzuki Y."/>
            <person name="Arimoto A."/>
            <person name="Ishii H."/>
            <person name="Satoh N."/>
            <person name="Nishiyama T."/>
            <person name="Hasebe M."/>
            <person name="Maruyama T."/>
            <person name="Minagawa J."/>
            <person name="Obokata J."/>
            <person name="Shigenobu S."/>
        </authorList>
    </citation>
    <scope>NUCLEOTIDE SEQUENCE [LARGE SCALE GENOMIC DNA]</scope>
</reference>
<evidence type="ECO:0000313" key="2">
    <source>
        <dbReference type="Proteomes" id="UP000735302"/>
    </source>
</evidence>
<organism evidence="1 2">
    <name type="scientific">Plakobranchus ocellatus</name>
    <dbReference type="NCBI Taxonomy" id="259542"/>
    <lineage>
        <taxon>Eukaryota</taxon>
        <taxon>Metazoa</taxon>
        <taxon>Spiralia</taxon>
        <taxon>Lophotrochozoa</taxon>
        <taxon>Mollusca</taxon>
        <taxon>Gastropoda</taxon>
        <taxon>Heterobranchia</taxon>
        <taxon>Euthyneura</taxon>
        <taxon>Panpulmonata</taxon>
        <taxon>Sacoglossa</taxon>
        <taxon>Placobranchoidea</taxon>
        <taxon>Plakobranchidae</taxon>
        <taxon>Plakobranchus</taxon>
    </lineage>
</organism>
<sequence length="124" mass="14604">MQVHSQNMDAQCRKTQQKTTLEEAETYIKAAVRIRWTMQHPPFRAHDQYPHTLNREEKTIIFRLKMGHNRLRKLMHTKFKIGETPICHCGQGPQSAEHDYLTGVSKLSLPKKFVRAHHPHRKSI</sequence>
<gene>
    <name evidence="1" type="ORF">PoB_001195900</name>
</gene>
<protein>
    <submittedName>
        <fullName evidence="1">Uncharacterized protein</fullName>
    </submittedName>
</protein>
<name>A0AAV3YQW1_9GAST</name>
<accession>A0AAV3YQW1</accession>